<keyword evidence="2" id="KW-1185">Reference proteome</keyword>
<name>A0A369JWN5_HYPMA</name>
<dbReference type="InParanoid" id="A0A369JWN5"/>
<gene>
    <name evidence="1" type="ORF">Hypma_009750</name>
</gene>
<reference evidence="1" key="1">
    <citation type="submission" date="2018-04" db="EMBL/GenBank/DDBJ databases">
        <title>Whole genome sequencing of Hypsizygus marmoreus.</title>
        <authorList>
            <person name="Choi I.-G."/>
            <person name="Min B."/>
            <person name="Kim J.-G."/>
            <person name="Kim S."/>
            <person name="Oh Y.-L."/>
            <person name="Kong W.-S."/>
            <person name="Park H."/>
            <person name="Jeong J."/>
            <person name="Song E.-S."/>
        </authorList>
    </citation>
    <scope>NUCLEOTIDE SEQUENCE [LARGE SCALE GENOMIC DNA]</scope>
    <source>
        <strain evidence="1">51987-8</strain>
    </source>
</reference>
<proteinExistence type="predicted"/>
<dbReference type="Proteomes" id="UP000076154">
    <property type="component" value="Unassembled WGS sequence"/>
</dbReference>
<evidence type="ECO:0000313" key="2">
    <source>
        <dbReference type="Proteomes" id="UP000076154"/>
    </source>
</evidence>
<dbReference type="AlphaFoldDB" id="A0A369JWN5"/>
<comment type="caution">
    <text evidence="1">The sequence shown here is derived from an EMBL/GenBank/DDBJ whole genome shotgun (WGS) entry which is preliminary data.</text>
</comment>
<evidence type="ECO:0000313" key="1">
    <source>
        <dbReference type="EMBL" id="RDB23126.1"/>
    </source>
</evidence>
<organism evidence="1 2">
    <name type="scientific">Hypsizygus marmoreus</name>
    <name type="common">White beech mushroom</name>
    <name type="synonym">Agaricus marmoreus</name>
    <dbReference type="NCBI Taxonomy" id="39966"/>
    <lineage>
        <taxon>Eukaryota</taxon>
        <taxon>Fungi</taxon>
        <taxon>Dikarya</taxon>
        <taxon>Basidiomycota</taxon>
        <taxon>Agaricomycotina</taxon>
        <taxon>Agaricomycetes</taxon>
        <taxon>Agaricomycetidae</taxon>
        <taxon>Agaricales</taxon>
        <taxon>Tricholomatineae</taxon>
        <taxon>Lyophyllaceae</taxon>
        <taxon>Hypsizygus</taxon>
    </lineage>
</organism>
<protein>
    <submittedName>
        <fullName evidence="1">Uncharacterized protein</fullName>
    </submittedName>
</protein>
<sequence>MSSKDLAVCPRSYRRERIGIGRGFSVLMIVSRVKFLSARYVTSYVTTKPLTDKSLKAIFSNAVRAEIHPHIGMPVTELEEATCSLTAPMLNWREGLLVFQAWRITRITLRRPSPLSSLLDWSTLQHRLWDVREHIQESLA</sequence>
<accession>A0A369JWN5</accession>
<dbReference type="EMBL" id="LUEZ02000048">
    <property type="protein sequence ID" value="RDB23126.1"/>
    <property type="molecule type" value="Genomic_DNA"/>
</dbReference>